<evidence type="ECO:0000313" key="1">
    <source>
        <dbReference type="EMBL" id="TET12532.1"/>
    </source>
</evidence>
<organism evidence="1 2">
    <name type="scientific">Aerophobetes bacterium</name>
    <dbReference type="NCBI Taxonomy" id="2030807"/>
    <lineage>
        <taxon>Bacteria</taxon>
        <taxon>Candidatus Aerophobota</taxon>
    </lineage>
</organism>
<accession>A0A523S3D6</accession>
<dbReference type="CDD" id="cd16377">
    <property type="entry name" value="23S_rRNA_IVP_like"/>
    <property type="match status" value="1"/>
</dbReference>
<reference evidence="1 2" key="1">
    <citation type="submission" date="2019-03" db="EMBL/GenBank/DDBJ databases">
        <title>Metabolic potential of uncultured bacteria and archaea associated with petroleum seepage in deep-sea sediments.</title>
        <authorList>
            <person name="Dong X."/>
            <person name="Hubert C."/>
        </authorList>
    </citation>
    <scope>NUCLEOTIDE SEQUENCE [LARGE SCALE GENOMIC DNA]</scope>
    <source>
        <strain evidence="1">E44_bin7</strain>
    </source>
</reference>
<dbReference type="PANTHER" id="PTHR38471">
    <property type="entry name" value="FOUR HELIX BUNDLE PROTEIN"/>
    <property type="match status" value="1"/>
</dbReference>
<dbReference type="SUPFAM" id="SSF158446">
    <property type="entry name" value="IVS-encoded protein-like"/>
    <property type="match status" value="1"/>
</dbReference>
<dbReference type="PANTHER" id="PTHR38471:SF2">
    <property type="entry name" value="FOUR HELIX BUNDLE PROTEIN"/>
    <property type="match status" value="1"/>
</dbReference>
<sequence length="121" mass="13903">MAHTFKNIKVWQKAHEMVLEIYKITKEFPSSEKYGLTAQLRRSAASVATNIVEGYKRRSDKDFAHFLNIADGSLEETKYNLLLACDLKYFGKNNYERLSALADEVGRMLSGFQKKLKAYSL</sequence>
<dbReference type="NCBIfam" id="TIGR02436">
    <property type="entry name" value="four helix bundle protein"/>
    <property type="match status" value="1"/>
</dbReference>
<dbReference type="Gene3D" id="1.20.1440.60">
    <property type="entry name" value="23S rRNA-intervening sequence"/>
    <property type="match status" value="1"/>
</dbReference>
<evidence type="ECO:0000313" key="2">
    <source>
        <dbReference type="Proteomes" id="UP000316360"/>
    </source>
</evidence>
<proteinExistence type="predicted"/>
<dbReference type="AlphaFoldDB" id="A0A523S3D6"/>
<gene>
    <name evidence="1" type="ORF">E3J84_01490</name>
</gene>
<dbReference type="InterPro" id="IPR036583">
    <property type="entry name" value="23S_rRNA_IVS_sf"/>
</dbReference>
<comment type="caution">
    <text evidence="1">The sequence shown here is derived from an EMBL/GenBank/DDBJ whole genome shotgun (WGS) entry which is preliminary data.</text>
</comment>
<dbReference type="Proteomes" id="UP000316360">
    <property type="component" value="Unassembled WGS sequence"/>
</dbReference>
<dbReference type="EMBL" id="SOKJ01000077">
    <property type="protein sequence ID" value="TET12532.1"/>
    <property type="molecule type" value="Genomic_DNA"/>
</dbReference>
<dbReference type="Pfam" id="PF05635">
    <property type="entry name" value="23S_rRNA_IVP"/>
    <property type="match status" value="1"/>
</dbReference>
<protein>
    <submittedName>
        <fullName evidence="1">Four helix bundle protein</fullName>
    </submittedName>
</protein>
<name>A0A523S3D6_UNCAE</name>
<dbReference type="InterPro" id="IPR012657">
    <property type="entry name" value="23S_rRNA-intervening_sequence"/>
</dbReference>